<keyword evidence="3" id="KW-1185">Reference proteome</keyword>
<evidence type="ECO:0000313" key="2">
    <source>
        <dbReference type="EMBL" id="MCZ0704638.1"/>
    </source>
</evidence>
<reference evidence="2" key="1">
    <citation type="submission" date="2022-11" db="EMBL/GenBank/DDBJ databases">
        <title>WGS of Natronobacillus azotifigens 24KS-1, an anaerobic diazotrophic haloalkaliphile from soda-rich habitats.</title>
        <authorList>
            <person name="Sorokin D.Y."/>
            <person name="Merkel A.Y."/>
        </authorList>
    </citation>
    <scope>NUCLEOTIDE SEQUENCE</scope>
    <source>
        <strain evidence="2">24KS-1</strain>
    </source>
</reference>
<keyword evidence="1" id="KW-0472">Membrane</keyword>
<proteinExistence type="predicted"/>
<protein>
    <submittedName>
        <fullName evidence="2">Uncharacterized protein</fullName>
    </submittedName>
</protein>
<dbReference type="AlphaFoldDB" id="A0A9J6RGR2"/>
<dbReference type="RefSeq" id="WP_268781414.1">
    <property type="nucleotide sequence ID" value="NZ_JAPRAT010000052.1"/>
</dbReference>
<evidence type="ECO:0000313" key="3">
    <source>
        <dbReference type="Proteomes" id="UP001084197"/>
    </source>
</evidence>
<sequence>MVLALIGMFINYSGWLTIDFTILLRVDGLLLLMMVLLISLIALAITYPLLKDAPLKPKTKKD</sequence>
<feature type="transmembrane region" description="Helical" evidence="1">
    <location>
        <begin position="29"/>
        <end position="50"/>
    </location>
</feature>
<organism evidence="2 3">
    <name type="scientific">Natronobacillus azotifigens</name>
    <dbReference type="NCBI Taxonomy" id="472978"/>
    <lineage>
        <taxon>Bacteria</taxon>
        <taxon>Bacillati</taxon>
        <taxon>Bacillota</taxon>
        <taxon>Bacilli</taxon>
        <taxon>Bacillales</taxon>
        <taxon>Bacillaceae</taxon>
        <taxon>Natronobacillus</taxon>
    </lineage>
</organism>
<dbReference type="EMBL" id="JAPRAT010000052">
    <property type="protein sequence ID" value="MCZ0704638.1"/>
    <property type="molecule type" value="Genomic_DNA"/>
</dbReference>
<comment type="caution">
    <text evidence="2">The sequence shown here is derived from an EMBL/GenBank/DDBJ whole genome shotgun (WGS) entry which is preliminary data.</text>
</comment>
<evidence type="ECO:0000256" key="1">
    <source>
        <dbReference type="SAM" id="Phobius"/>
    </source>
</evidence>
<keyword evidence="1" id="KW-0812">Transmembrane</keyword>
<dbReference type="Proteomes" id="UP001084197">
    <property type="component" value="Unassembled WGS sequence"/>
</dbReference>
<accession>A0A9J6RGR2</accession>
<gene>
    <name evidence="2" type="ORF">OWO01_15690</name>
</gene>
<keyword evidence="1" id="KW-1133">Transmembrane helix</keyword>
<name>A0A9J6RGR2_9BACI</name>